<accession>A0A7S7AY05</accession>
<dbReference type="EMBL" id="CP061839">
    <property type="protein sequence ID" value="QOW62106.1"/>
    <property type="molecule type" value="Genomic_DNA"/>
</dbReference>
<sequence>MHKEIKAKWYPSCTRLPEKLECSVPTISRDIEFLRDRFNAPIEYSALKKGYRYTREYDIPLNTLSTESLPYRNRKPVNAAETRCPFHSA</sequence>
<dbReference type="AlphaFoldDB" id="A0A7S7AY05"/>
<dbReference type="Proteomes" id="UP000593915">
    <property type="component" value="Chromosome"/>
</dbReference>
<proteinExistence type="predicted"/>
<reference evidence="1 2" key="1">
    <citation type="submission" date="2020-09" db="EMBL/GenBank/DDBJ databases">
        <title>Characterization of Treponema spp. from bovine digital dermatitis in Korea.</title>
        <authorList>
            <person name="Espiritu H.M."/>
            <person name="Cho Y.I."/>
            <person name="Mamuad L."/>
        </authorList>
    </citation>
    <scope>NUCLEOTIDE SEQUENCE [LARGE SCALE GENOMIC DNA]</scope>
    <source>
        <strain evidence="1 2">KS1</strain>
    </source>
</reference>
<evidence type="ECO:0000313" key="1">
    <source>
        <dbReference type="EMBL" id="QOW62106.1"/>
    </source>
</evidence>
<gene>
    <name evidence="1" type="ORF">IFE08_01125</name>
</gene>
<evidence type="ECO:0000313" key="2">
    <source>
        <dbReference type="Proteomes" id="UP000593915"/>
    </source>
</evidence>
<name>A0A7S7AY05_9SPIR</name>
<protein>
    <submittedName>
        <fullName evidence="1">HTH domain-containing protein</fullName>
    </submittedName>
</protein>
<organism evidence="1 2">
    <name type="scientific">Treponema pedis</name>
    <dbReference type="NCBI Taxonomy" id="409322"/>
    <lineage>
        <taxon>Bacteria</taxon>
        <taxon>Pseudomonadati</taxon>
        <taxon>Spirochaetota</taxon>
        <taxon>Spirochaetia</taxon>
        <taxon>Spirochaetales</taxon>
        <taxon>Treponemataceae</taxon>
        <taxon>Treponema</taxon>
    </lineage>
</organism>